<reference evidence="1" key="2">
    <citation type="submission" date="2019-10" db="EMBL/GenBank/DDBJ databases">
        <authorList>
            <consortium name="NCBI Pathogen Detection Project"/>
        </authorList>
    </citation>
    <scope>NUCLEOTIDE SEQUENCE</scope>
    <source>
        <strain evidence="1">Salmonella enterica</strain>
    </source>
</reference>
<reference evidence="1" key="1">
    <citation type="journal article" date="2018" name="Genome Biol.">
        <title>SKESA: strategic k-mer extension for scrupulous assemblies.</title>
        <authorList>
            <person name="Souvorov A."/>
            <person name="Agarwala R."/>
            <person name="Lipman D.J."/>
        </authorList>
    </citation>
    <scope>NUCLEOTIDE SEQUENCE</scope>
    <source>
        <strain evidence="1">Salmonella enterica</strain>
    </source>
</reference>
<dbReference type="InterPro" id="IPR027417">
    <property type="entry name" value="P-loop_NTPase"/>
</dbReference>
<gene>
    <name evidence="1" type="ORF">G2988_22815</name>
</gene>
<name>A0A3V8RLS2_SALET</name>
<protein>
    <recommendedName>
        <fullName evidence="2">Zinc ribbon domain-containing protein</fullName>
    </recommendedName>
</protein>
<evidence type="ECO:0008006" key="2">
    <source>
        <dbReference type="Google" id="ProtNLM"/>
    </source>
</evidence>
<dbReference type="SUPFAM" id="SSF52540">
    <property type="entry name" value="P-loop containing nucleoside triphosphate hydrolases"/>
    <property type="match status" value="1"/>
</dbReference>
<dbReference type="Gene3D" id="3.40.50.300">
    <property type="entry name" value="P-loop containing nucleotide triphosphate hydrolases"/>
    <property type="match status" value="1"/>
</dbReference>
<comment type="caution">
    <text evidence="1">The sequence shown here is derived from an EMBL/GenBank/DDBJ whole genome shotgun (WGS) entry which is preliminary data.</text>
</comment>
<proteinExistence type="predicted"/>
<organism evidence="1">
    <name type="scientific">Salmonella enterica I</name>
    <dbReference type="NCBI Taxonomy" id="59201"/>
    <lineage>
        <taxon>Bacteria</taxon>
        <taxon>Pseudomonadati</taxon>
        <taxon>Pseudomonadota</taxon>
        <taxon>Gammaproteobacteria</taxon>
        <taxon>Enterobacterales</taxon>
        <taxon>Enterobacteriaceae</taxon>
        <taxon>Salmonella</taxon>
    </lineage>
</organism>
<accession>A0A3V8RLS2</accession>
<dbReference type="AlphaFoldDB" id="A0A3V8RLS2"/>
<dbReference type="EMBL" id="DAAQYE010000042">
    <property type="protein sequence ID" value="HAE1360258.1"/>
    <property type="molecule type" value="Genomic_DNA"/>
</dbReference>
<evidence type="ECO:0000313" key="1">
    <source>
        <dbReference type="EMBL" id="HAE1360258.1"/>
    </source>
</evidence>
<sequence>MKKQISTDLLEGLDGFEFEERADYLPPSILAKWSPNNKHFRAIQKKLTQVGAKLLVGPRGAGKTHYMRHAYLDCKENKNLPLPLYVSFNHYLRLETYIHETSNAIEIFHAWVLAKIVLACHDDYKIFPFEEITIDDIKSFILDIEKQNYKTEHNKIITSLSIESTQDIIDACANKQGRKRTVLFFDDAALTLTKEYMVEFFDIFRSIKTSRISPKASVYPGTTQYGPRFHVGQDAEPVMIWQEVDQSDYINFMLELVRERFNNIPQIDHEINQLLIYASFGIPRAYINLVRAYSESNAKTKQSKFNMVIEERCKYLYDEYISIIDKLPQYGVYVKSGWDFFYKIVSDLKEINHTNIRKDGVNYKKIVSVGIEDLNTDKIERVIGFLIEAGLLYDLSSTSHGVGRTLRRFTPHYAFLIKEKIFSVSRGFNATKLVTILDTPSEKHPLRRSMYSLITRQNYEAISLTLPNCSNCGAKRLADNQKFCHQCGKQLVDESAFRLCMKKTLIELPLTDFQKSVIKQTSFKTVEDVISSKNTATEFMKVKQVAQKRAATLEFKVRTWVNEFLA</sequence>